<evidence type="ECO:0000313" key="2">
    <source>
        <dbReference type="Proteomes" id="UP000694424"/>
    </source>
</evidence>
<reference evidence="1" key="1">
    <citation type="submission" date="2025-08" db="UniProtKB">
        <authorList>
            <consortium name="Ensembl"/>
        </authorList>
    </citation>
    <scope>IDENTIFICATION</scope>
</reference>
<name>A0A8B9QQL3_APTOW</name>
<dbReference type="Ensembl" id="ENSAOWT00000032814.1">
    <property type="protein sequence ID" value="ENSAOWP00000028971.1"/>
    <property type="gene ID" value="ENSAOWG00000019525.1"/>
</dbReference>
<evidence type="ECO:0000313" key="1">
    <source>
        <dbReference type="Ensembl" id="ENSAOWP00000028971.1"/>
    </source>
</evidence>
<accession>A0A8B9QQL3</accession>
<protein>
    <submittedName>
        <fullName evidence="1">Ketohexokinase</fullName>
    </submittedName>
</protein>
<organism evidence="1 2">
    <name type="scientific">Apteryx owenii</name>
    <name type="common">Little spotted kiwi</name>
    <dbReference type="NCBI Taxonomy" id="8824"/>
    <lineage>
        <taxon>Eukaryota</taxon>
        <taxon>Metazoa</taxon>
        <taxon>Chordata</taxon>
        <taxon>Craniata</taxon>
        <taxon>Vertebrata</taxon>
        <taxon>Euteleostomi</taxon>
        <taxon>Archelosauria</taxon>
        <taxon>Archosauria</taxon>
        <taxon>Dinosauria</taxon>
        <taxon>Saurischia</taxon>
        <taxon>Theropoda</taxon>
        <taxon>Coelurosauria</taxon>
        <taxon>Aves</taxon>
        <taxon>Palaeognathae</taxon>
        <taxon>Apterygiformes</taxon>
        <taxon>Apterygidae</taxon>
        <taxon>Apteryx</taxon>
    </lineage>
</organism>
<keyword evidence="2" id="KW-1185">Reference proteome</keyword>
<dbReference type="AlphaFoldDB" id="A0A8B9QQL3"/>
<sequence length="198" mass="20591">MGSLAPGHAADFVLADLRRYAVELCHVVLHPRCSFPTSVVVASASRGTRTILHANSDLPDVTACDFEQVDLSQYKWIHWEVRPGAVLTPGQGAGAGWALVAPAPAAGQAEARARSGAGPCSAVLCCPAEHCQAWGRPPGPCHATQCGATPGSAAQCSPAGGCWSGWRPRWLCHAMLCSTVRCDAMLCSAVLCCAVQPC</sequence>
<reference evidence="1" key="2">
    <citation type="submission" date="2025-09" db="UniProtKB">
        <authorList>
            <consortium name="Ensembl"/>
        </authorList>
    </citation>
    <scope>IDENTIFICATION</scope>
</reference>
<dbReference type="Proteomes" id="UP000694424">
    <property type="component" value="Unplaced"/>
</dbReference>
<dbReference type="InterPro" id="IPR029056">
    <property type="entry name" value="Ribokinase-like"/>
</dbReference>
<dbReference type="Gene3D" id="3.40.1190.20">
    <property type="match status" value="1"/>
</dbReference>
<proteinExistence type="predicted"/>